<name>A0A0A7GDA2_GEOAI</name>
<gene>
    <name evidence="1" type="ORF">GACE_0968</name>
</gene>
<dbReference type="KEGG" id="gac:GACE_0968"/>
<dbReference type="PANTHER" id="PTHR30024">
    <property type="entry name" value="ALIPHATIC SULFONATES-BINDING PROTEIN-RELATED"/>
    <property type="match status" value="1"/>
</dbReference>
<dbReference type="eggNOG" id="arCOG01803">
    <property type="taxonomic scope" value="Archaea"/>
</dbReference>
<reference evidence="1 2" key="1">
    <citation type="journal article" date="2015" name="Appl. Environ. Microbiol.">
        <title>The Geoglobus acetivorans genome: Fe(III) reduction, acetate utilization, autotrophic growth, and degradation of aromatic compounds in a hyperthermophilic archaeon.</title>
        <authorList>
            <person name="Mardanov A.V."/>
            <person name="Slododkina G.B."/>
            <person name="Slobodkin A.I."/>
            <person name="Beletsky A.V."/>
            <person name="Gavrilov S.N."/>
            <person name="Kublanov I.V."/>
            <person name="Bonch-Osmolovskaya E.A."/>
            <person name="Skryabin K.G."/>
            <person name="Ravin N.V."/>
        </authorList>
    </citation>
    <scope>NUCLEOTIDE SEQUENCE [LARGE SCALE GENOMIC DNA]</scope>
    <source>
        <strain evidence="1 2">SBH6</strain>
    </source>
</reference>
<organism evidence="1 2">
    <name type="scientific">Geoglobus acetivorans</name>
    <dbReference type="NCBI Taxonomy" id="565033"/>
    <lineage>
        <taxon>Archaea</taxon>
        <taxon>Methanobacteriati</taxon>
        <taxon>Methanobacteriota</taxon>
        <taxon>Archaeoglobi</taxon>
        <taxon>Archaeoglobales</taxon>
        <taxon>Archaeoglobaceae</taxon>
        <taxon>Geoglobus</taxon>
    </lineage>
</organism>
<dbReference type="AlphaFoldDB" id="A0A0A7GDA2"/>
<dbReference type="HOGENOM" id="CLU_926261_0_0_2"/>
<dbReference type="SUPFAM" id="SSF53850">
    <property type="entry name" value="Periplasmic binding protein-like II"/>
    <property type="match status" value="1"/>
</dbReference>
<dbReference type="Proteomes" id="UP000030624">
    <property type="component" value="Chromosome"/>
</dbReference>
<dbReference type="Pfam" id="PF13379">
    <property type="entry name" value="NMT1_2"/>
    <property type="match status" value="1"/>
</dbReference>
<dbReference type="STRING" id="565033.GACE_0968"/>
<evidence type="ECO:0000313" key="1">
    <source>
        <dbReference type="EMBL" id="AIY90014.1"/>
    </source>
</evidence>
<sequence>MRIGYLSTLYHTSHMLKAKRLVRAEWKIFGTGMEIVKALEEKRIDLAYVGLTPVIFAVDKGVDIFCISGGHVEGTVIAGRFEDRFPDCLEGKKIGVPARGSIHDVLLRSYLAELDFHVINYPWAEMILDDFAEGKLDGVCGTPNLAILAKRYGAVICGRPSDIWPWNPSYGIAVREDFFEENFDTLREFLIKHEWATNILREAVDHAGEFLERYIRRELDFRTVKEILLLSPKYCASLPDEYVSSTLALAALMKKLGYAENSLKKSDVFNFDLISEVHPQKEHYSAWKNGKTEK</sequence>
<accession>A0A0A7GDA2</accession>
<proteinExistence type="predicted"/>
<dbReference type="GeneID" id="24797558"/>
<evidence type="ECO:0000313" key="2">
    <source>
        <dbReference type="Proteomes" id="UP000030624"/>
    </source>
</evidence>
<dbReference type="Gene3D" id="3.40.190.10">
    <property type="entry name" value="Periplasmic binding protein-like II"/>
    <property type="match status" value="2"/>
</dbReference>
<protein>
    <submittedName>
        <fullName evidence="1">ABC-type nitrate/sulfonate/bicarbonate transport system, periplasmic component</fullName>
    </submittedName>
</protein>
<dbReference type="EMBL" id="CP009552">
    <property type="protein sequence ID" value="AIY90014.1"/>
    <property type="molecule type" value="Genomic_DNA"/>
</dbReference>
<dbReference type="RefSeq" id="WP_148305927.1">
    <property type="nucleotide sequence ID" value="NZ_CP009552.1"/>
</dbReference>